<feature type="domain" description="Transcription regulator PadR N-terminal" evidence="1">
    <location>
        <begin position="18"/>
        <end position="79"/>
    </location>
</feature>
<reference evidence="2" key="1">
    <citation type="submission" date="2024-07" db="EMBL/GenBank/DDBJ databases">
        <authorList>
            <person name="Yu S.T."/>
        </authorList>
    </citation>
    <scope>NUCLEOTIDE SEQUENCE</scope>
    <source>
        <strain evidence="2">R08</strain>
    </source>
</reference>
<name>A0AB39MSE4_9ACTN</name>
<sequence>MTLPTQLVLRALLENPTQERYGLELCRMAGLESGTIHPILARLEAAGWVDSSWEDVDPSERGRPRRRYYRLNPDGAERARDALARASARSATALGVLRPGLAGGTAT</sequence>
<dbReference type="InterPro" id="IPR005149">
    <property type="entry name" value="Tscrpt_reg_PadR_N"/>
</dbReference>
<evidence type="ECO:0000259" key="1">
    <source>
        <dbReference type="Pfam" id="PF03551"/>
    </source>
</evidence>
<protein>
    <submittedName>
        <fullName evidence="2">PadR family transcriptional regulator</fullName>
    </submittedName>
</protein>
<dbReference type="PANTHER" id="PTHR33169">
    <property type="entry name" value="PADR-FAMILY TRANSCRIPTIONAL REGULATOR"/>
    <property type="match status" value="1"/>
</dbReference>
<dbReference type="RefSeq" id="WP_369192443.1">
    <property type="nucleotide sequence ID" value="NZ_CP163431.1"/>
</dbReference>
<dbReference type="PANTHER" id="PTHR33169:SF14">
    <property type="entry name" value="TRANSCRIPTIONAL REGULATOR RV3488"/>
    <property type="match status" value="1"/>
</dbReference>
<dbReference type="EMBL" id="CP163431">
    <property type="protein sequence ID" value="XDQ07673.1"/>
    <property type="molecule type" value="Genomic_DNA"/>
</dbReference>
<accession>A0AB39MSE4</accession>
<dbReference type="InterPro" id="IPR036388">
    <property type="entry name" value="WH-like_DNA-bd_sf"/>
</dbReference>
<dbReference type="AlphaFoldDB" id="A0AB39MSE4"/>
<gene>
    <name evidence="2" type="ORF">AB5J58_49195</name>
</gene>
<dbReference type="Pfam" id="PF03551">
    <property type="entry name" value="PadR"/>
    <property type="match status" value="1"/>
</dbReference>
<dbReference type="Gene3D" id="1.10.10.10">
    <property type="entry name" value="Winged helix-like DNA-binding domain superfamily/Winged helix DNA-binding domain"/>
    <property type="match status" value="1"/>
</dbReference>
<dbReference type="InterPro" id="IPR036390">
    <property type="entry name" value="WH_DNA-bd_sf"/>
</dbReference>
<dbReference type="InterPro" id="IPR052509">
    <property type="entry name" value="Metal_resp_DNA-bind_regulator"/>
</dbReference>
<dbReference type="SUPFAM" id="SSF46785">
    <property type="entry name" value="Winged helix' DNA-binding domain"/>
    <property type="match status" value="1"/>
</dbReference>
<organism evidence="2">
    <name type="scientific">Streptomyces sp. R08</name>
    <dbReference type="NCBI Taxonomy" id="3238624"/>
    <lineage>
        <taxon>Bacteria</taxon>
        <taxon>Bacillati</taxon>
        <taxon>Actinomycetota</taxon>
        <taxon>Actinomycetes</taxon>
        <taxon>Kitasatosporales</taxon>
        <taxon>Streptomycetaceae</taxon>
        <taxon>Streptomyces</taxon>
    </lineage>
</organism>
<evidence type="ECO:0000313" key="2">
    <source>
        <dbReference type="EMBL" id="XDQ07673.1"/>
    </source>
</evidence>
<proteinExistence type="predicted"/>